<comment type="caution">
    <text evidence="6">The sequence shown here is derived from an EMBL/GenBank/DDBJ whole genome shotgun (WGS) entry which is preliminary data.</text>
</comment>
<dbReference type="InterPro" id="IPR036390">
    <property type="entry name" value="WH_DNA-bd_sf"/>
</dbReference>
<evidence type="ECO:0000256" key="4">
    <source>
        <dbReference type="ARBA" id="ARBA00023163"/>
    </source>
</evidence>
<dbReference type="Pfam" id="PF00126">
    <property type="entry name" value="HTH_1"/>
    <property type="match status" value="1"/>
</dbReference>
<evidence type="ECO:0000256" key="1">
    <source>
        <dbReference type="ARBA" id="ARBA00009437"/>
    </source>
</evidence>
<organism evidence="6 7">
    <name type="scientific">Halopseudomonas laoshanensis</name>
    <dbReference type="NCBI Taxonomy" id="2268758"/>
    <lineage>
        <taxon>Bacteria</taxon>
        <taxon>Pseudomonadati</taxon>
        <taxon>Pseudomonadota</taxon>
        <taxon>Gammaproteobacteria</taxon>
        <taxon>Pseudomonadales</taxon>
        <taxon>Pseudomonadaceae</taxon>
        <taxon>Halopseudomonas</taxon>
    </lineage>
</organism>
<feature type="domain" description="HTH lysR-type" evidence="5">
    <location>
        <begin position="2"/>
        <end position="59"/>
    </location>
</feature>
<evidence type="ECO:0000256" key="2">
    <source>
        <dbReference type="ARBA" id="ARBA00023015"/>
    </source>
</evidence>
<dbReference type="OrthoDB" id="5289754at2"/>
<keyword evidence="2" id="KW-0805">Transcription regulation</keyword>
<dbReference type="GO" id="GO:0003700">
    <property type="term" value="F:DNA-binding transcription factor activity"/>
    <property type="evidence" value="ECO:0007669"/>
    <property type="project" value="InterPro"/>
</dbReference>
<comment type="similarity">
    <text evidence="1">Belongs to the LysR transcriptional regulatory family.</text>
</comment>
<dbReference type="SUPFAM" id="SSF53850">
    <property type="entry name" value="Periplasmic binding protein-like II"/>
    <property type="match status" value="1"/>
</dbReference>
<gene>
    <name evidence="6" type="ORF">DT594_13640</name>
</gene>
<dbReference type="RefSeq" id="WP_149333192.1">
    <property type="nucleotide sequence ID" value="NZ_QOVF01000004.1"/>
</dbReference>
<dbReference type="PANTHER" id="PTHR30126:SF39">
    <property type="entry name" value="HTH-TYPE TRANSCRIPTIONAL REGULATOR CYSL"/>
    <property type="match status" value="1"/>
</dbReference>
<keyword evidence="7" id="KW-1185">Reference proteome</keyword>
<proteinExistence type="inferred from homology"/>
<dbReference type="Gene3D" id="1.10.10.10">
    <property type="entry name" value="Winged helix-like DNA-binding domain superfamily/Winged helix DNA-binding domain"/>
    <property type="match status" value="1"/>
</dbReference>
<dbReference type="Gene3D" id="3.40.190.10">
    <property type="entry name" value="Periplasmic binding protein-like II"/>
    <property type="match status" value="2"/>
</dbReference>
<dbReference type="InterPro" id="IPR005119">
    <property type="entry name" value="LysR_subst-bd"/>
</dbReference>
<dbReference type="InterPro" id="IPR036388">
    <property type="entry name" value="WH-like_DNA-bd_sf"/>
</dbReference>
<dbReference type="Proteomes" id="UP000463138">
    <property type="component" value="Unassembled WGS sequence"/>
</dbReference>
<dbReference type="PRINTS" id="PR00039">
    <property type="entry name" value="HTHLYSR"/>
</dbReference>
<dbReference type="InterPro" id="IPR000847">
    <property type="entry name" value="LysR_HTH_N"/>
</dbReference>
<sequence length="300" mass="32084">MLNLTWINTLVTLFQQGSFKAAADSLGLAQPTVTQHIQKLEEQLGIALVQRGRSGCHPTAGAQRLMPFAVSMLSLNQRALAAVRGEQWRVGASSNIGIYLLQPHVRSFLAEQGDAALDLVIDNNPTIAQKLSQAEIDMAIMEWWQPLDGFESRPWRNEPVVVIVPPDHPFACLTEITPEHLAGMALIGGESGTGTGRLLAEFFARADQLPSVSMQLGSTEAVKQAVRAGLGISLVLASTVTQEVEVGALCAIPLAGAGLNKELMLVWRTTAGAQVPHFIQHLLASPAPHSSATNSSVRPL</sequence>
<evidence type="ECO:0000259" key="5">
    <source>
        <dbReference type="PROSITE" id="PS50931"/>
    </source>
</evidence>
<dbReference type="SUPFAM" id="SSF46785">
    <property type="entry name" value="Winged helix' DNA-binding domain"/>
    <property type="match status" value="1"/>
</dbReference>
<reference evidence="6 7" key="1">
    <citation type="submission" date="2018-07" db="EMBL/GenBank/DDBJ databases">
        <title>Pseudomonas laoshanensis sp. nov., isolated from soil.</title>
        <authorList>
            <person name="Sun J."/>
            <person name="Yu L."/>
            <person name="Wang M."/>
            <person name="Zhang C."/>
        </authorList>
    </citation>
    <scope>NUCLEOTIDE SEQUENCE [LARGE SCALE GENOMIC DNA]</scope>
    <source>
        <strain evidence="6 7">Y22</strain>
    </source>
</reference>
<name>A0A7V7KWN5_9GAMM</name>
<dbReference type="PROSITE" id="PS50931">
    <property type="entry name" value="HTH_LYSR"/>
    <property type="match status" value="1"/>
</dbReference>
<protein>
    <submittedName>
        <fullName evidence="6">LysR family transcriptional regulator</fullName>
    </submittedName>
</protein>
<dbReference type="PANTHER" id="PTHR30126">
    <property type="entry name" value="HTH-TYPE TRANSCRIPTIONAL REGULATOR"/>
    <property type="match status" value="1"/>
</dbReference>
<dbReference type="AlphaFoldDB" id="A0A7V7KWN5"/>
<dbReference type="GO" id="GO:0000976">
    <property type="term" value="F:transcription cis-regulatory region binding"/>
    <property type="evidence" value="ECO:0007669"/>
    <property type="project" value="TreeGrafter"/>
</dbReference>
<evidence type="ECO:0000313" key="6">
    <source>
        <dbReference type="EMBL" id="KAA0693435.1"/>
    </source>
</evidence>
<dbReference type="Pfam" id="PF03466">
    <property type="entry name" value="LysR_substrate"/>
    <property type="match status" value="1"/>
</dbReference>
<dbReference type="EMBL" id="QOVF01000004">
    <property type="protein sequence ID" value="KAA0693435.1"/>
    <property type="molecule type" value="Genomic_DNA"/>
</dbReference>
<evidence type="ECO:0000256" key="3">
    <source>
        <dbReference type="ARBA" id="ARBA00023125"/>
    </source>
</evidence>
<keyword evidence="4" id="KW-0804">Transcription</keyword>
<evidence type="ECO:0000313" key="7">
    <source>
        <dbReference type="Proteomes" id="UP000463138"/>
    </source>
</evidence>
<keyword evidence="3" id="KW-0238">DNA-binding</keyword>
<accession>A0A7V7KWN5</accession>